<dbReference type="RefSeq" id="WP_132606584.1">
    <property type="nucleotide sequence ID" value="NZ_SMKO01000310.1"/>
</dbReference>
<dbReference type="AlphaFoldDB" id="A0A4R4UG27"/>
<dbReference type="CDD" id="cd01029">
    <property type="entry name" value="TOPRIM_primases"/>
    <property type="match status" value="1"/>
</dbReference>
<evidence type="ECO:0000313" key="1">
    <source>
        <dbReference type="EMBL" id="TDC85719.1"/>
    </source>
</evidence>
<name>A0A4R4UG27_9ACTN</name>
<protein>
    <recommendedName>
        <fullName evidence="3">Toprim domain-containing protein</fullName>
    </recommendedName>
</protein>
<comment type="caution">
    <text evidence="1">The sequence shown here is derived from an EMBL/GenBank/DDBJ whole genome shotgun (WGS) entry which is preliminary data.</text>
</comment>
<proteinExistence type="predicted"/>
<evidence type="ECO:0008006" key="3">
    <source>
        <dbReference type="Google" id="ProtNLM"/>
    </source>
</evidence>
<organism evidence="1 2">
    <name type="scientific">Nonomuraea deserti</name>
    <dbReference type="NCBI Taxonomy" id="1848322"/>
    <lineage>
        <taxon>Bacteria</taxon>
        <taxon>Bacillati</taxon>
        <taxon>Actinomycetota</taxon>
        <taxon>Actinomycetes</taxon>
        <taxon>Streptosporangiales</taxon>
        <taxon>Streptosporangiaceae</taxon>
        <taxon>Nonomuraea</taxon>
    </lineage>
</organism>
<evidence type="ECO:0000313" key="2">
    <source>
        <dbReference type="Proteomes" id="UP000295258"/>
    </source>
</evidence>
<dbReference type="InterPro" id="IPR034154">
    <property type="entry name" value="TOPRIM_DnaG/twinkle"/>
</dbReference>
<keyword evidence="2" id="KW-1185">Reference proteome</keyword>
<dbReference type="Proteomes" id="UP000295258">
    <property type="component" value="Unassembled WGS sequence"/>
</dbReference>
<dbReference type="Gene3D" id="3.40.1360.10">
    <property type="match status" value="1"/>
</dbReference>
<dbReference type="EMBL" id="SMKO01000310">
    <property type="protein sequence ID" value="TDC85719.1"/>
    <property type="molecule type" value="Genomic_DNA"/>
</dbReference>
<accession>A0A4R4UG27</accession>
<reference evidence="1 2" key="1">
    <citation type="submission" date="2019-03" db="EMBL/GenBank/DDBJ databases">
        <title>Draft genome sequences of novel Actinobacteria.</title>
        <authorList>
            <person name="Sahin N."/>
            <person name="Ay H."/>
            <person name="Saygin H."/>
        </authorList>
    </citation>
    <scope>NUCLEOTIDE SEQUENCE [LARGE SCALE GENOMIC DNA]</scope>
    <source>
        <strain evidence="1 2">KC310</strain>
    </source>
</reference>
<sequence length="112" mass="12377">MVITEGEKDVETLRAHRGIVATCNPMGAGKWQPDFARYFRGADVSIVADRDEAGRRHARTVVDSLMPVARCIHVIQARHGKDAHDHLSAGGTMGDFIEVWTPKPFTDEEVHG</sequence>
<gene>
    <name evidence="1" type="ORF">E1292_48595</name>
</gene>